<accession>A0ABT5HR69</accession>
<dbReference type="Proteomes" id="UP001214854">
    <property type="component" value="Unassembled WGS sequence"/>
</dbReference>
<evidence type="ECO:0000313" key="1">
    <source>
        <dbReference type="EMBL" id="MDC7682561.1"/>
    </source>
</evidence>
<protein>
    <submittedName>
        <fullName evidence="1">YidB family protein</fullName>
    </submittedName>
</protein>
<dbReference type="SUPFAM" id="SSF140804">
    <property type="entry name" value="YidB-like"/>
    <property type="match status" value="1"/>
</dbReference>
<gene>
    <name evidence="1" type="ORF">PQU92_04695</name>
</gene>
<dbReference type="EMBL" id="JAQQKX010000002">
    <property type="protein sequence ID" value="MDC7682561.1"/>
    <property type="molecule type" value="Genomic_DNA"/>
</dbReference>
<comment type="caution">
    <text evidence="1">The sequence shown here is derived from an EMBL/GenBank/DDBJ whole genome shotgun (WGS) entry which is preliminary data.</text>
</comment>
<name>A0ABT5HR69_9CAUL</name>
<organism evidence="1 2">
    <name type="scientific">Asticcacaulis aquaticus</name>
    <dbReference type="NCBI Taxonomy" id="2984212"/>
    <lineage>
        <taxon>Bacteria</taxon>
        <taxon>Pseudomonadati</taxon>
        <taxon>Pseudomonadota</taxon>
        <taxon>Alphaproteobacteria</taxon>
        <taxon>Caulobacterales</taxon>
        <taxon>Caulobacteraceae</taxon>
        <taxon>Asticcacaulis</taxon>
    </lineage>
</organism>
<reference evidence="1 2" key="1">
    <citation type="submission" date="2023-01" db="EMBL/GenBank/DDBJ databases">
        <title>Novel species of the genus Asticcacaulis isolated from rivers.</title>
        <authorList>
            <person name="Lu H."/>
        </authorList>
    </citation>
    <scope>NUCLEOTIDE SEQUENCE [LARGE SCALE GENOMIC DNA]</scope>
    <source>
        <strain evidence="1 2">BYS171W</strain>
    </source>
</reference>
<sequence>MEGEMSLLNGILGGLSGESVGGLDIGKLTSSFGDGGLEGLVGQLSQGGLGDAVQSWIGNGQNLPISLDQLQGVLGSEQVKGIAAAIGVDPSQVADMLPGFIDKLTPGGQLPAGLGDAVGNVLGGLFKG</sequence>
<dbReference type="Gene3D" id="1.10.10.690">
    <property type="entry name" value="YidB-like"/>
    <property type="match status" value="1"/>
</dbReference>
<proteinExistence type="predicted"/>
<evidence type="ECO:0000313" key="2">
    <source>
        <dbReference type="Proteomes" id="UP001214854"/>
    </source>
</evidence>
<keyword evidence="2" id="KW-1185">Reference proteome</keyword>
<dbReference type="InterPro" id="IPR045372">
    <property type="entry name" value="YidB"/>
</dbReference>
<dbReference type="InterPro" id="IPR027405">
    <property type="entry name" value="YidB-like"/>
</dbReference>
<dbReference type="Pfam" id="PF20159">
    <property type="entry name" value="YidB"/>
    <property type="match status" value="1"/>
</dbReference>